<dbReference type="InterPro" id="IPR001841">
    <property type="entry name" value="Znf_RING"/>
</dbReference>
<keyword evidence="5" id="KW-1133">Transmembrane helix</keyword>
<dbReference type="AlphaFoldDB" id="A0A8S1F8H0"/>
<feature type="transmembrane region" description="Helical" evidence="5">
    <location>
        <begin position="163"/>
        <end position="187"/>
    </location>
</feature>
<evidence type="ECO:0000313" key="7">
    <source>
        <dbReference type="EMBL" id="CAB3410141.1"/>
    </source>
</evidence>
<name>A0A8S1F8H0_9PELO</name>
<evidence type="ECO:0000256" key="4">
    <source>
        <dbReference type="SAM" id="MobiDB-lite"/>
    </source>
</evidence>
<dbReference type="Proteomes" id="UP000494206">
    <property type="component" value="Unassembled WGS sequence"/>
</dbReference>
<reference evidence="7 8" key="1">
    <citation type="submission" date="2020-04" db="EMBL/GenBank/DDBJ databases">
        <authorList>
            <person name="Laetsch R D."/>
            <person name="Stevens L."/>
            <person name="Kumar S."/>
            <person name="Blaxter L. M."/>
        </authorList>
    </citation>
    <scope>NUCLEOTIDE SEQUENCE [LARGE SCALE GENOMIC DNA]</scope>
</reference>
<protein>
    <recommendedName>
        <fullName evidence="6">RING-type domain-containing protein</fullName>
    </recommendedName>
</protein>
<organism evidence="7 8">
    <name type="scientific">Caenorhabditis bovis</name>
    <dbReference type="NCBI Taxonomy" id="2654633"/>
    <lineage>
        <taxon>Eukaryota</taxon>
        <taxon>Metazoa</taxon>
        <taxon>Ecdysozoa</taxon>
        <taxon>Nematoda</taxon>
        <taxon>Chromadorea</taxon>
        <taxon>Rhabditida</taxon>
        <taxon>Rhabditina</taxon>
        <taxon>Rhabditomorpha</taxon>
        <taxon>Rhabditoidea</taxon>
        <taxon>Rhabditidae</taxon>
        <taxon>Peloderinae</taxon>
        <taxon>Caenorhabditis</taxon>
    </lineage>
</organism>
<dbReference type="SUPFAM" id="SSF57850">
    <property type="entry name" value="RING/U-box"/>
    <property type="match status" value="1"/>
</dbReference>
<evidence type="ECO:0000256" key="5">
    <source>
        <dbReference type="SAM" id="Phobius"/>
    </source>
</evidence>
<keyword evidence="5" id="KW-0812">Transmembrane</keyword>
<feature type="compositionally biased region" description="Polar residues" evidence="4">
    <location>
        <begin position="87"/>
        <end position="99"/>
    </location>
</feature>
<keyword evidence="2" id="KW-0862">Zinc</keyword>
<feature type="region of interest" description="Disordered" evidence="4">
    <location>
        <begin position="73"/>
        <end position="99"/>
    </location>
</feature>
<dbReference type="OrthoDB" id="252722at2759"/>
<keyword evidence="1 3" id="KW-0479">Metal-binding</keyword>
<evidence type="ECO:0000256" key="1">
    <source>
        <dbReference type="ARBA" id="ARBA00022771"/>
    </source>
</evidence>
<keyword evidence="5" id="KW-0472">Membrane</keyword>
<dbReference type="EMBL" id="CADEPM010000010">
    <property type="protein sequence ID" value="CAB3410141.1"/>
    <property type="molecule type" value="Genomic_DNA"/>
</dbReference>
<evidence type="ECO:0000256" key="3">
    <source>
        <dbReference type="PROSITE-ProRule" id="PRU00175"/>
    </source>
</evidence>
<keyword evidence="8" id="KW-1185">Reference proteome</keyword>
<dbReference type="GO" id="GO:0008270">
    <property type="term" value="F:zinc ion binding"/>
    <property type="evidence" value="ECO:0007669"/>
    <property type="project" value="UniProtKB-KW"/>
</dbReference>
<evidence type="ECO:0000313" key="8">
    <source>
        <dbReference type="Proteomes" id="UP000494206"/>
    </source>
</evidence>
<dbReference type="Gene3D" id="3.30.40.10">
    <property type="entry name" value="Zinc/RING finger domain, C3HC4 (zinc finger)"/>
    <property type="match status" value="1"/>
</dbReference>
<sequence>MDFSRCATCLEDYDDSAHRPCIGFCGHSLCLKCQTRIVSCPLCKRKNAFFGTVFNYQLLDACVALRQIMNESKSPSRSRSTGKRPTETPNISQQVVNATRRSRRNALESSVDKAQQREVETSWISQHIPPPESRRRDRSLRRMSVAPCNYRTIYAAVPQEMKVFILLLALIFILESVNAHFPIYSLYKDRKPMDVFRVISSARQAKRRSGGFLDLYELPIEDFYEK</sequence>
<proteinExistence type="predicted"/>
<accession>A0A8S1F8H0</accession>
<comment type="caution">
    <text evidence="7">The sequence shown here is derived from an EMBL/GenBank/DDBJ whole genome shotgun (WGS) entry which is preliminary data.</text>
</comment>
<dbReference type="InterPro" id="IPR013083">
    <property type="entry name" value="Znf_RING/FYVE/PHD"/>
</dbReference>
<gene>
    <name evidence="7" type="ORF">CBOVIS_LOCUS11703</name>
</gene>
<evidence type="ECO:0000259" key="6">
    <source>
        <dbReference type="PROSITE" id="PS50089"/>
    </source>
</evidence>
<keyword evidence="1 3" id="KW-0863">Zinc-finger</keyword>
<feature type="domain" description="RING-type" evidence="6">
    <location>
        <begin position="6"/>
        <end position="44"/>
    </location>
</feature>
<evidence type="ECO:0000256" key="2">
    <source>
        <dbReference type="ARBA" id="ARBA00022833"/>
    </source>
</evidence>
<dbReference type="PROSITE" id="PS50089">
    <property type="entry name" value="ZF_RING_2"/>
    <property type="match status" value="1"/>
</dbReference>